<organism evidence="2 3">
    <name type="scientific">Marasmiellus scandens</name>
    <dbReference type="NCBI Taxonomy" id="2682957"/>
    <lineage>
        <taxon>Eukaryota</taxon>
        <taxon>Fungi</taxon>
        <taxon>Dikarya</taxon>
        <taxon>Basidiomycota</taxon>
        <taxon>Agaricomycotina</taxon>
        <taxon>Agaricomycetes</taxon>
        <taxon>Agaricomycetidae</taxon>
        <taxon>Agaricales</taxon>
        <taxon>Marasmiineae</taxon>
        <taxon>Omphalotaceae</taxon>
        <taxon>Marasmiellus</taxon>
    </lineage>
</organism>
<protein>
    <submittedName>
        <fullName evidence="2">Uncharacterized protein</fullName>
    </submittedName>
</protein>
<feature type="compositionally biased region" description="Low complexity" evidence="1">
    <location>
        <begin position="282"/>
        <end position="301"/>
    </location>
</feature>
<feature type="region of interest" description="Disordered" evidence="1">
    <location>
        <begin position="120"/>
        <end position="357"/>
    </location>
</feature>
<evidence type="ECO:0000313" key="3">
    <source>
        <dbReference type="Proteomes" id="UP001498398"/>
    </source>
</evidence>
<name>A0ABR1K187_9AGAR</name>
<feature type="compositionally biased region" description="Polar residues" evidence="1">
    <location>
        <begin position="230"/>
        <end position="261"/>
    </location>
</feature>
<sequence>MCYPEGSVDHAVNVCPMCKVFPHQRCPHVREICRNRENHPRKDVLYLKNAEVDCFNGCGYCKWARTNPPPKLARYNNPGWPGCCRPPSSNEYRLIQLTEWKAVSAVHNIPIPPEIKATLDSLSASRSSSAASRSPTSRPAMPSFDRRTSTGGSPPTKSSVSPAVARTASSSVAAKVRSGGSPKQTSASLSGSLSKSTAAAALSNSTSASSTDPHLSRRAPITDATDKSRPAQNSPSRKQLDLDNSATPRRNSASRSSTSPPTKVPVADHKSASQSPERRRTAPSSSTAASSSSKSPTASSRGPAPVSSTTPRTPRKDDSAGSSAGSDNRSSSDYSDSTITSDGGFTDYLSDESEAELQRQAEAKAALLAQMQLEENEFRAARQQLAHVDLRPPKSWTPTNITNNTAPRLAQTQGAKGG</sequence>
<dbReference type="EMBL" id="JBANRG010000002">
    <property type="protein sequence ID" value="KAK7470771.1"/>
    <property type="molecule type" value="Genomic_DNA"/>
</dbReference>
<feature type="compositionally biased region" description="Low complexity" evidence="1">
    <location>
        <begin position="320"/>
        <end position="344"/>
    </location>
</feature>
<proteinExistence type="predicted"/>
<feature type="compositionally biased region" description="Polar residues" evidence="1">
    <location>
        <begin position="396"/>
        <end position="418"/>
    </location>
</feature>
<comment type="caution">
    <text evidence="2">The sequence shown here is derived from an EMBL/GenBank/DDBJ whole genome shotgun (WGS) entry which is preliminary data.</text>
</comment>
<feature type="region of interest" description="Disordered" evidence="1">
    <location>
        <begin position="389"/>
        <end position="418"/>
    </location>
</feature>
<evidence type="ECO:0000256" key="1">
    <source>
        <dbReference type="SAM" id="MobiDB-lite"/>
    </source>
</evidence>
<dbReference type="Proteomes" id="UP001498398">
    <property type="component" value="Unassembled WGS sequence"/>
</dbReference>
<evidence type="ECO:0000313" key="2">
    <source>
        <dbReference type="EMBL" id="KAK7470771.1"/>
    </source>
</evidence>
<feature type="compositionally biased region" description="Low complexity" evidence="1">
    <location>
        <begin position="121"/>
        <end position="211"/>
    </location>
</feature>
<reference evidence="2 3" key="1">
    <citation type="submission" date="2024-01" db="EMBL/GenBank/DDBJ databases">
        <title>A draft genome for the cacao thread blight pathogen Marasmiellus scandens.</title>
        <authorList>
            <person name="Baruah I.K."/>
            <person name="Leung J."/>
            <person name="Bukari Y."/>
            <person name="Amoako-Attah I."/>
            <person name="Meinhardt L.W."/>
            <person name="Bailey B.A."/>
            <person name="Cohen S.P."/>
        </authorList>
    </citation>
    <scope>NUCLEOTIDE SEQUENCE [LARGE SCALE GENOMIC DNA]</scope>
    <source>
        <strain evidence="2 3">GH-19</strain>
    </source>
</reference>
<gene>
    <name evidence="2" type="ORF">VKT23_002189</name>
</gene>
<feature type="compositionally biased region" description="Basic and acidic residues" evidence="1">
    <location>
        <begin position="266"/>
        <end position="280"/>
    </location>
</feature>
<accession>A0ABR1K187</accession>
<keyword evidence="3" id="KW-1185">Reference proteome</keyword>